<dbReference type="InterPro" id="IPR017452">
    <property type="entry name" value="GPCR_Rhodpsn_7TM"/>
</dbReference>
<evidence type="ECO:0000256" key="7">
    <source>
        <dbReference type="SAM" id="MobiDB-lite"/>
    </source>
</evidence>
<comment type="subcellular location">
    <subcellularLocation>
        <location evidence="1">Cell membrane</location>
        <topology evidence="1">Multi-pass membrane protein</topology>
    </subcellularLocation>
</comment>
<dbReference type="PROSITE" id="PS00237">
    <property type="entry name" value="G_PROTEIN_RECEP_F1_1"/>
    <property type="match status" value="1"/>
</dbReference>
<reference evidence="10 11" key="1">
    <citation type="submission" date="2022-05" db="EMBL/GenBank/DDBJ databases">
        <authorList>
            <consortium name="Genoscope - CEA"/>
            <person name="William W."/>
        </authorList>
    </citation>
    <scope>NUCLEOTIDE SEQUENCE [LARGE SCALE GENOMIC DNA]</scope>
</reference>
<feature type="transmembrane region" description="Helical" evidence="8">
    <location>
        <begin position="122"/>
        <end position="139"/>
    </location>
</feature>
<sequence length="354" mass="39815">MNLSIPSSTESALMGTECGLSNILQGNIDHTNTITYVTVSFLIVLAIATCPFTILLNILVIAVVKTKSHLKTNSNIVLACLAVTDASVGVVAQPLYIAIRILGLLGDTSDEYCKLLHSSRNVFRLLAGSSVLHLFLMSFERYLAINHPFKYPRMLNKARILKASVLAWLIAVMATIPFTITSMRFYLTINNALLGVFAALIIFCQVVVYKETRRHERHIATNQISAEAREKFRKEKKALTLTTCVIFFLVLSYLPIFIVCLLLLTSAITSVNLANISLNFVTCIAILNSLINPIIYCVRLRQFRAAFIQMLLRKNNLQAEQFERQIFKSSNKQEPGHKFENEGKHHEVRHTQSR</sequence>
<evidence type="ECO:0000256" key="6">
    <source>
        <dbReference type="RuleBase" id="RU000688"/>
    </source>
</evidence>
<keyword evidence="3 6" id="KW-0812">Transmembrane</keyword>
<dbReference type="InterPro" id="IPR000276">
    <property type="entry name" value="GPCR_Rhodpsn"/>
</dbReference>
<comment type="caution">
    <text evidence="10">The sequence shown here is derived from an EMBL/GenBank/DDBJ whole genome shotgun (WGS) entry which is preliminary data.</text>
</comment>
<evidence type="ECO:0000256" key="1">
    <source>
        <dbReference type="ARBA" id="ARBA00004651"/>
    </source>
</evidence>
<keyword evidence="6" id="KW-0675">Receptor</keyword>
<evidence type="ECO:0000256" key="3">
    <source>
        <dbReference type="ARBA" id="ARBA00022692"/>
    </source>
</evidence>
<comment type="similarity">
    <text evidence="6">Belongs to the G-protein coupled receptor 1 family.</text>
</comment>
<keyword evidence="6" id="KW-0807">Transducer</keyword>
<organism evidence="10 11">
    <name type="scientific">Pocillopora meandrina</name>
    <dbReference type="NCBI Taxonomy" id="46732"/>
    <lineage>
        <taxon>Eukaryota</taxon>
        <taxon>Metazoa</taxon>
        <taxon>Cnidaria</taxon>
        <taxon>Anthozoa</taxon>
        <taxon>Hexacorallia</taxon>
        <taxon>Scleractinia</taxon>
        <taxon>Astrocoeniina</taxon>
        <taxon>Pocilloporidae</taxon>
        <taxon>Pocillopora</taxon>
    </lineage>
</organism>
<feature type="region of interest" description="Disordered" evidence="7">
    <location>
        <begin position="330"/>
        <end position="354"/>
    </location>
</feature>
<evidence type="ECO:0000313" key="10">
    <source>
        <dbReference type="EMBL" id="CAH3115792.1"/>
    </source>
</evidence>
<dbReference type="PRINTS" id="PR00237">
    <property type="entry name" value="GPCRRHODOPSN"/>
</dbReference>
<keyword evidence="11" id="KW-1185">Reference proteome</keyword>
<name>A0AAU9WJL1_9CNID</name>
<feature type="transmembrane region" description="Helical" evidence="8">
    <location>
        <begin position="238"/>
        <end position="264"/>
    </location>
</feature>
<dbReference type="GO" id="GO:0005886">
    <property type="term" value="C:plasma membrane"/>
    <property type="evidence" value="ECO:0007669"/>
    <property type="project" value="UniProtKB-SubCell"/>
</dbReference>
<dbReference type="AlphaFoldDB" id="A0AAU9WJL1"/>
<keyword evidence="6" id="KW-0297">G-protein coupled receptor</keyword>
<dbReference type="Gene3D" id="1.20.1070.10">
    <property type="entry name" value="Rhodopsin 7-helix transmembrane proteins"/>
    <property type="match status" value="1"/>
</dbReference>
<gene>
    <name evidence="10" type="ORF">PMEA_00006762</name>
</gene>
<feature type="compositionally biased region" description="Basic and acidic residues" evidence="7">
    <location>
        <begin position="334"/>
        <end position="345"/>
    </location>
</feature>
<feature type="transmembrane region" description="Helical" evidence="8">
    <location>
        <begin position="276"/>
        <end position="298"/>
    </location>
</feature>
<evidence type="ECO:0000256" key="5">
    <source>
        <dbReference type="ARBA" id="ARBA00023136"/>
    </source>
</evidence>
<keyword evidence="4 8" id="KW-1133">Transmembrane helix</keyword>
<feature type="transmembrane region" description="Helical" evidence="8">
    <location>
        <begin position="192"/>
        <end position="209"/>
    </location>
</feature>
<dbReference type="Proteomes" id="UP001159428">
    <property type="component" value="Unassembled WGS sequence"/>
</dbReference>
<protein>
    <recommendedName>
        <fullName evidence="9">G-protein coupled receptors family 1 profile domain-containing protein</fullName>
    </recommendedName>
</protein>
<feature type="transmembrane region" description="Helical" evidence="8">
    <location>
        <begin position="34"/>
        <end position="64"/>
    </location>
</feature>
<feature type="transmembrane region" description="Helical" evidence="8">
    <location>
        <begin position="160"/>
        <end position="180"/>
    </location>
</feature>
<evidence type="ECO:0000259" key="9">
    <source>
        <dbReference type="PROSITE" id="PS50262"/>
    </source>
</evidence>
<evidence type="ECO:0000256" key="2">
    <source>
        <dbReference type="ARBA" id="ARBA00022475"/>
    </source>
</evidence>
<dbReference type="PANTHER" id="PTHR22750">
    <property type="entry name" value="G-PROTEIN COUPLED RECEPTOR"/>
    <property type="match status" value="1"/>
</dbReference>
<evidence type="ECO:0000256" key="8">
    <source>
        <dbReference type="SAM" id="Phobius"/>
    </source>
</evidence>
<feature type="transmembrane region" description="Helical" evidence="8">
    <location>
        <begin position="76"/>
        <end position="102"/>
    </location>
</feature>
<dbReference type="Pfam" id="PF00001">
    <property type="entry name" value="7tm_1"/>
    <property type="match status" value="1"/>
</dbReference>
<evidence type="ECO:0000313" key="11">
    <source>
        <dbReference type="Proteomes" id="UP001159428"/>
    </source>
</evidence>
<dbReference type="EMBL" id="CALNXJ010000015">
    <property type="protein sequence ID" value="CAH3115792.1"/>
    <property type="molecule type" value="Genomic_DNA"/>
</dbReference>
<evidence type="ECO:0000256" key="4">
    <source>
        <dbReference type="ARBA" id="ARBA00022989"/>
    </source>
</evidence>
<accession>A0AAU9WJL1</accession>
<feature type="domain" description="G-protein coupled receptors family 1 profile" evidence="9">
    <location>
        <begin position="56"/>
        <end position="296"/>
    </location>
</feature>
<proteinExistence type="inferred from homology"/>
<dbReference type="GO" id="GO:0004930">
    <property type="term" value="F:G protein-coupled receptor activity"/>
    <property type="evidence" value="ECO:0007669"/>
    <property type="project" value="UniProtKB-KW"/>
</dbReference>
<dbReference type="PROSITE" id="PS50262">
    <property type="entry name" value="G_PROTEIN_RECEP_F1_2"/>
    <property type="match status" value="1"/>
</dbReference>
<keyword evidence="5 8" id="KW-0472">Membrane</keyword>
<dbReference type="SUPFAM" id="SSF81321">
    <property type="entry name" value="Family A G protein-coupled receptor-like"/>
    <property type="match status" value="1"/>
</dbReference>
<dbReference type="CDD" id="cd00637">
    <property type="entry name" value="7tm_classA_rhodopsin-like"/>
    <property type="match status" value="1"/>
</dbReference>
<keyword evidence="2" id="KW-1003">Cell membrane</keyword>